<sequence>MESNTTTTTRPPVGMLMTLLEQLCGSALKRLLSYTIPLQCQQQTSGAWVQVADACAQRGGDRIPGLSVTL</sequence>
<evidence type="ECO:0000313" key="1">
    <source>
        <dbReference type="EMBL" id="TNN82203.1"/>
    </source>
</evidence>
<reference evidence="1 2" key="1">
    <citation type="submission" date="2019-03" db="EMBL/GenBank/DDBJ databases">
        <title>First draft genome of Liparis tanakae, snailfish: a comprehensive survey of snailfish specific genes.</title>
        <authorList>
            <person name="Kim W."/>
            <person name="Song I."/>
            <person name="Jeong J.-H."/>
            <person name="Kim D."/>
            <person name="Kim S."/>
            <person name="Ryu S."/>
            <person name="Song J.Y."/>
            <person name="Lee S.K."/>
        </authorList>
    </citation>
    <scope>NUCLEOTIDE SEQUENCE [LARGE SCALE GENOMIC DNA]</scope>
    <source>
        <tissue evidence="1">Muscle</tissue>
    </source>
</reference>
<dbReference type="Proteomes" id="UP000314294">
    <property type="component" value="Unassembled WGS sequence"/>
</dbReference>
<evidence type="ECO:0000313" key="2">
    <source>
        <dbReference type="Proteomes" id="UP000314294"/>
    </source>
</evidence>
<proteinExistence type="predicted"/>
<comment type="caution">
    <text evidence="1">The sequence shown here is derived from an EMBL/GenBank/DDBJ whole genome shotgun (WGS) entry which is preliminary data.</text>
</comment>
<dbReference type="AlphaFoldDB" id="A0A4Z2IY77"/>
<organism evidence="1 2">
    <name type="scientific">Liparis tanakae</name>
    <name type="common">Tanaka's snailfish</name>
    <dbReference type="NCBI Taxonomy" id="230148"/>
    <lineage>
        <taxon>Eukaryota</taxon>
        <taxon>Metazoa</taxon>
        <taxon>Chordata</taxon>
        <taxon>Craniata</taxon>
        <taxon>Vertebrata</taxon>
        <taxon>Euteleostomi</taxon>
        <taxon>Actinopterygii</taxon>
        <taxon>Neopterygii</taxon>
        <taxon>Teleostei</taxon>
        <taxon>Neoteleostei</taxon>
        <taxon>Acanthomorphata</taxon>
        <taxon>Eupercaria</taxon>
        <taxon>Perciformes</taxon>
        <taxon>Cottioidei</taxon>
        <taxon>Cottales</taxon>
        <taxon>Liparidae</taxon>
        <taxon>Liparis</taxon>
    </lineage>
</organism>
<keyword evidence="2" id="KW-1185">Reference proteome</keyword>
<dbReference type="EMBL" id="SRLO01000041">
    <property type="protein sequence ID" value="TNN82203.1"/>
    <property type="molecule type" value="Genomic_DNA"/>
</dbReference>
<accession>A0A4Z2IY77</accession>
<protein>
    <submittedName>
        <fullName evidence="1">Uncharacterized protein</fullName>
    </submittedName>
</protein>
<gene>
    <name evidence="1" type="ORF">EYF80_007571</name>
</gene>
<name>A0A4Z2IY77_9TELE</name>